<dbReference type="STRING" id="1515612.SKP52_02100"/>
<dbReference type="EMBL" id="CP009122">
    <property type="protein sequence ID" value="AJA07357.1"/>
    <property type="molecule type" value="Genomic_DNA"/>
</dbReference>
<dbReference type="HOGENOM" id="CLU_1007984_0_0_5"/>
<dbReference type="KEGG" id="sphk:SKP52_02100"/>
<organism evidence="2 3">
    <name type="scientific">Sphingopyxis fribergensis</name>
    <dbReference type="NCBI Taxonomy" id="1515612"/>
    <lineage>
        <taxon>Bacteria</taxon>
        <taxon>Pseudomonadati</taxon>
        <taxon>Pseudomonadota</taxon>
        <taxon>Alphaproteobacteria</taxon>
        <taxon>Sphingomonadales</taxon>
        <taxon>Sphingomonadaceae</taxon>
        <taxon>Sphingopyxis</taxon>
    </lineage>
</organism>
<keyword evidence="1" id="KW-0732">Signal</keyword>
<sequence length="276" mass="29712">MTNLLLLALSAAAAVAPADNGGAPQQGLLPSSPWNVDYAEAECRLSRTFGAGADGYTLRIIRGANLKGVQYVVAGQSLKIRDWNHSGTLGLRPGERAYKLMVAWYRLPTGESAFQLLADDALRPDEIASTRGLVMEFDGAEPLVFAVGNLEKPLAALASCYDDLLTGWGIDPADIRNLKTAPDPLDLHTWHLYDDAWIGKAEKGKIWMSVRLDVSETGKAVGCHTLSPSGSAEVDTKVCVLSVKNARFKPAISTAGDKVKAPFILKIQIREQPATR</sequence>
<dbReference type="RefSeq" id="WP_039571181.1">
    <property type="nucleotide sequence ID" value="NZ_CP009122.1"/>
</dbReference>
<proteinExistence type="predicted"/>
<reference evidence="2 3" key="1">
    <citation type="journal article" date="2015" name="Int. J. Syst. Evol. Microbiol.">
        <title>Description of Sphingopyxis fribergensis sp. nov. - a soil bacterium with the ability to degrade styrene and phenylacetic acid.</title>
        <authorList>
            <person name="Oelschlagel M."/>
            <person name="Ruckert C."/>
            <person name="Kalinowski J."/>
            <person name="Schmidt G."/>
            <person name="Schlomann M."/>
            <person name="Tischler D."/>
        </authorList>
    </citation>
    <scope>NUCLEOTIDE SEQUENCE [LARGE SCALE GENOMIC DNA]</scope>
    <source>
        <strain evidence="2 3">Kp5.2</strain>
    </source>
</reference>
<evidence type="ECO:0008006" key="4">
    <source>
        <dbReference type="Google" id="ProtNLM"/>
    </source>
</evidence>
<gene>
    <name evidence="2" type="ORF">SKP52_02100</name>
</gene>
<evidence type="ECO:0000313" key="2">
    <source>
        <dbReference type="EMBL" id="AJA07357.1"/>
    </source>
</evidence>
<keyword evidence="3" id="KW-1185">Reference proteome</keyword>
<dbReference type="OrthoDB" id="7585155at2"/>
<evidence type="ECO:0000313" key="3">
    <source>
        <dbReference type="Proteomes" id="UP000030907"/>
    </source>
</evidence>
<dbReference type="Proteomes" id="UP000030907">
    <property type="component" value="Chromosome"/>
</dbReference>
<protein>
    <recommendedName>
        <fullName evidence="4">TonB C-terminal domain-containing protein</fullName>
    </recommendedName>
</protein>
<dbReference type="AlphaFoldDB" id="A0A0A7PHD9"/>
<accession>A0A0A7PHD9</accession>
<evidence type="ECO:0000256" key="1">
    <source>
        <dbReference type="SAM" id="SignalP"/>
    </source>
</evidence>
<feature type="signal peptide" evidence="1">
    <location>
        <begin position="1"/>
        <end position="18"/>
    </location>
</feature>
<name>A0A0A7PHD9_9SPHN</name>
<feature type="chain" id="PRO_5002030736" description="TonB C-terminal domain-containing protein" evidence="1">
    <location>
        <begin position="19"/>
        <end position="276"/>
    </location>
</feature>